<reference evidence="2 3" key="1">
    <citation type="submission" date="2024-09" db="EMBL/GenBank/DDBJ databases">
        <title>Floridaenema gen nov. (Aerosakkonemataceae, Aerosakkonematales ord. nov., Cyanobacteria) from benthic tropical and subtropical fresh waters, with the description of four new species.</title>
        <authorList>
            <person name="Moretto J.A."/>
            <person name="Berthold D.E."/>
            <person name="Lefler F.W."/>
            <person name="Huang I.-S."/>
            <person name="Laughinghouse H. IV."/>
        </authorList>
    </citation>
    <scope>NUCLEOTIDE SEQUENCE [LARGE SCALE GENOMIC DNA]</scope>
    <source>
        <strain evidence="2 3">BLCC-F50</strain>
    </source>
</reference>
<protein>
    <submittedName>
        <fullName evidence="2">Uncharacterized protein</fullName>
    </submittedName>
</protein>
<feature type="compositionally biased region" description="Basic and acidic residues" evidence="1">
    <location>
        <begin position="131"/>
        <end position="175"/>
    </location>
</feature>
<comment type="caution">
    <text evidence="2">The sequence shown here is derived from an EMBL/GenBank/DDBJ whole genome shotgun (WGS) entry which is preliminary data.</text>
</comment>
<dbReference type="Proteomes" id="UP001576784">
    <property type="component" value="Unassembled WGS sequence"/>
</dbReference>
<feature type="region of interest" description="Disordered" evidence="1">
    <location>
        <begin position="1"/>
        <end position="23"/>
    </location>
</feature>
<keyword evidence="3" id="KW-1185">Reference proteome</keyword>
<evidence type="ECO:0000313" key="2">
    <source>
        <dbReference type="EMBL" id="MFB2892885.1"/>
    </source>
</evidence>
<gene>
    <name evidence="2" type="ORF">ACE1CI_08070</name>
</gene>
<sequence>MSMRSQIQKKPVSSSYSPPAQKVTCWQRPFRDPVHDATVSAKQDDTITANAGFNLTQMKIFPDATAGVQTKQTGEEQEIQPAPALTSTATPNETIQRDLDPDPDLLNGIGEKASPKIRAGDWDITFQPNFKTDDRYDTPENRRRAEQKDEAERRGDKYPNPLEDRAPVDPKDPHNDPLYWKDWGKPKEPQQPVWPLKNPLQDPLLSPPLVPPESEQPSPGDYPVEPDDSKYA</sequence>
<evidence type="ECO:0000256" key="1">
    <source>
        <dbReference type="SAM" id="MobiDB-lite"/>
    </source>
</evidence>
<evidence type="ECO:0000313" key="3">
    <source>
        <dbReference type="Proteomes" id="UP001576784"/>
    </source>
</evidence>
<accession>A0ABV4XME0</accession>
<organism evidence="2 3">
    <name type="scientific">Floridaenema flaviceps BLCC-F50</name>
    <dbReference type="NCBI Taxonomy" id="3153642"/>
    <lineage>
        <taxon>Bacteria</taxon>
        <taxon>Bacillati</taxon>
        <taxon>Cyanobacteriota</taxon>
        <taxon>Cyanophyceae</taxon>
        <taxon>Oscillatoriophycideae</taxon>
        <taxon>Aerosakkonematales</taxon>
        <taxon>Aerosakkonemataceae</taxon>
        <taxon>Floridanema</taxon>
        <taxon>Floridanema flaviceps</taxon>
    </lineage>
</organism>
<feature type="region of interest" description="Disordered" evidence="1">
    <location>
        <begin position="67"/>
        <end position="232"/>
    </location>
</feature>
<dbReference type="RefSeq" id="WP_413262552.1">
    <property type="nucleotide sequence ID" value="NZ_JBHFNR010000054.1"/>
</dbReference>
<dbReference type="EMBL" id="JBHFNR010000054">
    <property type="protein sequence ID" value="MFB2892885.1"/>
    <property type="molecule type" value="Genomic_DNA"/>
</dbReference>
<proteinExistence type="predicted"/>
<feature type="compositionally biased region" description="Polar residues" evidence="1">
    <location>
        <begin position="85"/>
        <end position="94"/>
    </location>
</feature>
<feature type="compositionally biased region" description="Polar residues" evidence="1">
    <location>
        <begin position="1"/>
        <end position="18"/>
    </location>
</feature>
<name>A0ABV4XME0_9CYAN</name>